<dbReference type="SUPFAM" id="SSF51556">
    <property type="entry name" value="Metallo-dependent hydrolases"/>
    <property type="match status" value="1"/>
</dbReference>
<evidence type="ECO:0000256" key="2">
    <source>
        <dbReference type="ARBA" id="ARBA00008829"/>
    </source>
</evidence>
<dbReference type="InterPro" id="IPR050378">
    <property type="entry name" value="Metallo-dep_Hydrolases_sf"/>
</dbReference>
<dbReference type="PANTHER" id="PTHR11647:SF1">
    <property type="entry name" value="COLLAPSIN RESPONSE MEDIATOR PROTEIN"/>
    <property type="match status" value="1"/>
</dbReference>
<evidence type="ECO:0000256" key="5">
    <source>
        <dbReference type="ARBA" id="ARBA00022801"/>
    </source>
</evidence>
<reference evidence="10 11" key="1">
    <citation type="submission" date="2015-06" db="EMBL/GenBank/DDBJ databases">
        <title>Draft genome sequence of beer spoilage bacterium Megasphaera cerevisiae type strain 20462.</title>
        <authorList>
            <person name="Kutumbaka K."/>
            <person name="Pasmowitz J."/>
            <person name="Mategko J."/>
            <person name="Reyes D."/>
            <person name="Friedrich A."/>
            <person name="Han S."/>
            <person name="Martens-Habbena W."/>
            <person name="Neal-McKinney J."/>
            <person name="Janagama H.K."/>
            <person name="Nadala C."/>
            <person name="Samadpour M."/>
        </authorList>
    </citation>
    <scope>NUCLEOTIDE SEQUENCE [LARGE SCALE GENOMIC DNA]</scope>
    <source>
        <strain evidence="10 11">DSM 20462</strain>
    </source>
</reference>
<keyword evidence="3" id="KW-0597">Phosphoprotein</keyword>
<dbReference type="Gene3D" id="3.20.20.140">
    <property type="entry name" value="Metal-dependent hydrolases"/>
    <property type="match status" value="1"/>
</dbReference>
<comment type="function">
    <text evidence="6">Catalyzes the stereospecific hydrolysis of the cyclic amide bond of D-hydantoin derivatives.</text>
</comment>
<dbReference type="InterPro" id="IPR006680">
    <property type="entry name" value="Amidohydro-rel"/>
</dbReference>
<feature type="domain" description="Amidohydrolase-related" evidence="9">
    <location>
        <begin position="49"/>
        <end position="435"/>
    </location>
</feature>
<dbReference type="Proteomes" id="UP000036503">
    <property type="component" value="Unassembled WGS sequence"/>
</dbReference>
<dbReference type="GO" id="GO:0016812">
    <property type="term" value="F:hydrolase activity, acting on carbon-nitrogen (but not peptide) bonds, in cyclic amides"/>
    <property type="evidence" value="ECO:0007669"/>
    <property type="project" value="TreeGrafter"/>
</dbReference>
<gene>
    <name evidence="10" type="ORF">AB840_08615</name>
</gene>
<name>A0A0J6WVV4_9FIRM</name>
<comment type="PTM">
    <text evidence="8">Carbamylation allows a single lysine to coordinate two divalent metal cations.</text>
</comment>
<evidence type="ECO:0000256" key="8">
    <source>
        <dbReference type="PIRSR" id="PIRSR611778-50"/>
    </source>
</evidence>
<dbReference type="OrthoDB" id="9765462at2"/>
<dbReference type="GO" id="GO:0005829">
    <property type="term" value="C:cytosol"/>
    <property type="evidence" value="ECO:0007669"/>
    <property type="project" value="TreeGrafter"/>
</dbReference>
<feature type="modified residue" description="N6-carboxylysine" evidence="8">
    <location>
        <position position="150"/>
    </location>
</feature>
<dbReference type="STRING" id="39029.BSR42_07675"/>
<dbReference type="GO" id="GO:0046872">
    <property type="term" value="F:metal ion binding"/>
    <property type="evidence" value="ECO:0007669"/>
    <property type="project" value="UniProtKB-KW"/>
</dbReference>
<dbReference type="Pfam" id="PF01979">
    <property type="entry name" value="Amidohydro_1"/>
    <property type="match status" value="1"/>
</dbReference>
<evidence type="ECO:0000256" key="6">
    <source>
        <dbReference type="ARBA" id="ARBA00055040"/>
    </source>
</evidence>
<proteinExistence type="inferred from homology"/>
<dbReference type="Gene3D" id="2.30.40.10">
    <property type="entry name" value="Urease, subunit C, domain 1"/>
    <property type="match status" value="1"/>
</dbReference>
<evidence type="ECO:0000256" key="3">
    <source>
        <dbReference type="ARBA" id="ARBA00022553"/>
    </source>
</evidence>
<dbReference type="AlphaFoldDB" id="A0A0J6WVV4"/>
<dbReference type="NCBIfam" id="TIGR02033">
    <property type="entry name" value="D-hydantoinase"/>
    <property type="match status" value="1"/>
</dbReference>
<dbReference type="EMBL" id="LEKT01000025">
    <property type="protein sequence ID" value="KMO86343.1"/>
    <property type="molecule type" value="Genomic_DNA"/>
</dbReference>
<organism evidence="10 11">
    <name type="scientific">Megasphaera cerevisiae DSM 20462</name>
    <dbReference type="NCBI Taxonomy" id="1122219"/>
    <lineage>
        <taxon>Bacteria</taxon>
        <taxon>Bacillati</taxon>
        <taxon>Bacillota</taxon>
        <taxon>Negativicutes</taxon>
        <taxon>Veillonellales</taxon>
        <taxon>Veillonellaceae</taxon>
        <taxon>Megasphaera</taxon>
    </lineage>
</organism>
<evidence type="ECO:0000259" key="9">
    <source>
        <dbReference type="Pfam" id="PF01979"/>
    </source>
</evidence>
<dbReference type="InterPro" id="IPR011059">
    <property type="entry name" value="Metal-dep_hydrolase_composite"/>
</dbReference>
<keyword evidence="5 10" id="KW-0378">Hydrolase</keyword>
<dbReference type="FunFam" id="3.20.20.140:FF:000217">
    <property type="entry name" value="Dihydropyrimidinase-related protein 1"/>
    <property type="match status" value="1"/>
</dbReference>
<sequence length="465" mass="51246">MDYVIKNGTICLEGEQFRADLTIRNGRIWSVGSSVHTGSEVNINADGKFVCPGGIDPHTHMDLQQSPRYRSCDTFYSGGVAAACGGTTSIIDHMAFGPDGCSLRYPFGIYKKLAAECPVDYSFHGVFQHIDDTVLQELGGLIDEGFPSFKAYTTYKYPMAEPQLMKILKVIKAHQGLLTVHAENDTITNMLRDNLTAGELLPIGQALTRPNAAEAESVSMVLAMARVIGDAPVYIVHLSAHESLEQVRLARSEGQTQVFAETCPQYLVLTDEKFRQGGPEEAIKYMMAPPLRKKEDNEVLWKGLQDGSVQVVATDHCPFRPEEKIENAGDFRKCPGGVSGVEERLPLLFSEGVQKGHLSLERFVQVTSTNAAKIFGLYPQKGTLLPGSDADVVVIDPNTVRTFAEDNLKTACGYSPYEGMTVDCTIDTVLLRGKVIARQNRFTGSRGYGRLLSRKRIVPYRQIVW</sequence>
<evidence type="ECO:0000256" key="4">
    <source>
        <dbReference type="ARBA" id="ARBA00022723"/>
    </source>
</evidence>
<dbReference type="RefSeq" id="WP_048514433.1">
    <property type="nucleotide sequence ID" value="NZ_FUXD01000027.1"/>
</dbReference>
<protein>
    <recommendedName>
        <fullName evidence="7">D-hydantoinase</fullName>
    </recommendedName>
</protein>
<dbReference type="PATRIC" id="fig|1122219.3.peg.1424"/>
<evidence type="ECO:0000256" key="1">
    <source>
        <dbReference type="ARBA" id="ARBA00001947"/>
    </source>
</evidence>
<evidence type="ECO:0000313" key="10">
    <source>
        <dbReference type="EMBL" id="KMO86343.1"/>
    </source>
</evidence>
<accession>A0A0J6WVV4</accession>
<comment type="caution">
    <text evidence="10">The sequence shown here is derived from an EMBL/GenBank/DDBJ whole genome shotgun (WGS) entry which is preliminary data.</text>
</comment>
<dbReference type="SUPFAM" id="SSF51338">
    <property type="entry name" value="Composite domain of metallo-dependent hydrolases"/>
    <property type="match status" value="2"/>
</dbReference>
<comment type="similarity">
    <text evidence="2">Belongs to the metallo-dependent hydrolases superfamily. Hydantoinase/dihydropyrimidinase family.</text>
</comment>
<dbReference type="InterPro" id="IPR011778">
    <property type="entry name" value="Hydantoinase/dihydroPyrase"/>
</dbReference>
<evidence type="ECO:0000256" key="7">
    <source>
        <dbReference type="ARBA" id="ARBA00068457"/>
    </source>
</evidence>
<dbReference type="PANTHER" id="PTHR11647">
    <property type="entry name" value="HYDRANTOINASE/DIHYDROPYRIMIDINASE FAMILY MEMBER"/>
    <property type="match status" value="1"/>
</dbReference>
<dbReference type="InParanoid" id="A0A0J6WVV4"/>
<dbReference type="InterPro" id="IPR032466">
    <property type="entry name" value="Metal_Hydrolase"/>
</dbReference>
<evidence type="ECO:0000313" key="11">
    <source>
        <dbReference type="Proteomes" id="UP000036503"/>
    </source>
</evidence>
<comment type="cofactor">
    <cofactor evidence="1">
        <name>Zn(2+)</name>
        <dbReference type="ChEBI" id="CHEBI:29105"/>
    </cofactor>
</comment>
<keyword evidence="11" id="KW-1185">Reference proteome</keyword>
<keyword evidence="4" id="KW-0479">Metal-binding</keyword>